<organism evidence="2 3">
    <name type="scientific">Crotalaria pallida</name>
    <name type="common">Smooth rattlebox</name>
    <name type="synonym">Crotalaria striata</name>
    <dbReference type="NCBI Taxonomy" id="3830"/>
    <lineage>
        <taxon>Eukaryota</taxon>
        <taxon>Viridiplantae</taxon>
        <taxon>Streptophyta</taxon>
        <taxon>Embryophyta</taxon>
        <taxon>Tracheophyta</taxon>
        <taxon>Spermatophyta</taxon>
        <taxon>Magnoliopsida</taxon>
        <taxon>eudicotyledons</taxon>
        <taxon>Gunneridae</taxon>
        <taxon>Pentapetalae</taxon>
        <taxon>rosids</taxon>
        <taxon>fabids</taxon>
        <taxon>Fabales</taxon>
        <taxon>Fabaceae</taxon>
        <taxon>Papilionoideae</taxon>
        <taxon>50 kb inversion clade</taxon>
        <taxon>genistoids sensu lato</taxon>
        <taxon>core genistoids</taxon>
        <taxon>Crotalarieae</taxon>
        <taxon>Crotalaria</taxon>
    </lineage>
</organism>
<evidence type="ECO:0000259" key="1">
    <source>
        <dbReference type="PROSITE" id="PS50848"/>
    </source>
</evidence>
<keyword evidence="3" id="KW-1185">Reference proteome</keyword>
<protein>
    <recommendedName>
        <fullName evidence="1">START domain-containing protein</fullName>
    </recommendedName>
</protein>
<evidence type="ECO:0000313" key="2">
    <source>
        <dbReference type="EMBL" id="KAK7260403.1"/>
    </source>
</evidence>
<dbReference type="PANTHER" id="PTHR45950:SF1">
    <property type="entry name" value="HOMEOBOX-LEUCINE ZIPPER PROTEIN ATHB-15"/>
    <property type="match status" value="1"/>
</dbReference>
<dbReference type="PANTHER" id="PTHR45950">
    <property type="entry name" value="HOMEOBOX-LEUCINE ZIPPER PROTEIN ATHB-14"/>
    <property type="match status" value="1"/>
</dbReference>
<sequence>MLPSGYLIRPCEGGGSIIHIVDHLDLEPWSVPEVLRPLYESSIMLAQKTTMAALRQLRQISLEVSQSNVTGWGRRPAALRALGQRLSRGFNEALNGFTDEGWSMIGNDGVDDVTILVNSSPDKLMGLNLSFASGFPSVSNAVLCATASMLLQNVPPAILLRFLREHRSEWADNNMDAYSAAAIKVGPCGILGSRVGNYGGQVILPLAHTIEHEEFLEVIKLEGIAHSPEDAIMPREMFLLQEMINLVTFDAYMQEQSTIPLHEVIFSTIDKPKLLSQFDPTLFLVGTVGNALGYEVLRVEARRSDMREAPSPKEWWIQKMATASASEVLMLRR</sequence>
<feature type="domain" description="START" evidence="1">
    <location>
        <begin position="1"/>
        <end position="56"/>
    </location>
</feature>
<accession>A0AAN9EV12</accession>
<dbReference type="InterPro" id="IPR044830">
    <property type="entry name" value="HD-Zip_III"/>
</dbReference>
<dbReference type="InterPro" id="IPR002913">
    <property type="entry name" value="START_lipid-bd_dom"/>
</dbReference>
<proteinExistence type="predicted"/>
<evidence type="ECO:0000313" key="3">
    <source>
        <dbReference type="Proteomes" id="UP001372338"/>
    </source>
</evidence>
<dbReference type="AlphaFoldDB" id="A0AAN9EV12"/>
<dbReference type="GO" id="GO:0008289">
    <property type="term" value="F:lipid binding"/>
    <property type="evidence" value="ECO:0007669"/>
    <property type="project" value="InterPro"/>
</dbReference>
<reference evidence="2 3" key="1">
    <citation type="submission" date="2024-01" db="EMBL/GenBank/DDBJ databases">
        <title>The genomes of 5 underutilized Papilionoideae crops provide insights into root nodulation and disease resistanc.</title>
        <authorList>
            <person name="Yuan L."/>
        </authorList>
    </citation>
    <scope>NUCLEOTIDE SEQUENCE [LARGE SCALE GENOMIC DNA]</scope>
    <source>
        <strain evidence="2">ZHUSHIDOU_FW_LH</strain>
        <tissue evidence="2">Leaf</tissue>
    </source>
</reference>
<dbReference type="PROSITE" id="PS50848">
    <property type="entry name" value="START"/>
    <property type="match status" value="1"/>
</dbReference>
<dbReference type="EMBL" id="JAYWIO010000005">
    <property type="protein sequence ID" value="KAK7260403.1"/>
    <property type="molecule type" value="Genomic_DNA"/>
</dbReference>
<dbReference type="Pfam" id="PF01852">
    <property type="entry name" value="START"/>
    <property type="match status" value="1"/>
</dbReference>
<dbReference type="SUPFAM" id="SSF55961">
    <property type="entry name" value="Bet v1-like"/>
    <property type="match status" value="1"/>
</dbReference>
<comment type="caution">
    <text evidence="2">The sequence shown here is derived from an EMBL/GenBank/DDBJ whole genome shotgun (WGS) entry which is preliminary data.</text>
</comment>
<name>A0AAN9EV12_CROPI</name>
<gene>
    <name evidence="2" type="ORF">RIF29_26419</name>
</gene>
<dbReference type="Proteomes" id="UP001372338">
    <property type="component" value="Unassembled WGS sequence"/>
</dbReference>
<dbReference type="GO" id="GO:0003700">
    <property type="term" value="F:DNA-binding transcription factor activity"/>
    <property type="evidence" value="ECO:0007669"/>
    <property type="project" value="InterPro"/>
</dbReference>